<gene>
    <name evidence="1" type="ordered locus">RB11325</name>
</gene>
<dbReference type="AlphaFoldDB" id="Q7UEH6"/>
<dbReference type="EMBL" id="BX294153">
    <property type="protein sequence ID" value="CAD79060.1"/>
    <property type="molecule type" value="Genomic_DNA"/>
</dbReference>
<evidence type="ECO:0000313" key="1">
    <source>
        <dbReference type="EMBL" id="CAD79060.1"/>
    </source>
</evidence>
<accession>Q7UEH6</accession>
<dbReference type="EnsemblBacteria" id="CAD79060">
    <property type="protein sequence ID" value="CAD79060"/>
    <property type="gene ID" value="RB11325"/>
</dbReference>
<evidence type="ECO:0000313" key="2">
    <source>
        <dbReference type="Proteomes" id="UP000001025"/>
    </source>
</evidence>
<dbReference type="Proteomes" id="UP000001025">
    <property type="component" value="Chromosome"/>
</dbReference>
<keyword evidence="2" id="KW-1185">Reference proteome</keyword>
<dbReference type="InParanoid" id="Q7UEH6"/>
<reference evidence="1 2" key="1">
    <citation type="journal article" date="2003" name="Proc. Natl. Acad. Sci. U.S.A.">
        <title>Complete genome sequence of the marine planctomycete Pirellula sp. strain 1.</title>
        <authorList>
            <person name="Gloeckner F.O."/>
            <person name="Kube M."/>
            <person name="Bauer M."/>
            <person name="Teeling H."/>
            <person name="Lombardot T."/>
            <person name="Ludwig W."/>
            <person name="Gade D."/>
            <person name="Beck A."/>
            <person name="Borzym K."/>
            <person name="Heitmann K."/>
            <person name="Rabus R."/>
            <person name="Schlesner H."/>
            <person name="Amann R."/>
            <person name="Reinhardt R."/>
        </authorList>
    </citation>
    <scope>NUCLEOTIDE SEQUENCE [LARGE SCALE GENOMIC DNA]</scope>
    <source>
        <strain evidence="2">DSM 10527 / NCIMB 13988 / SH1</strain>
    </source>
</reference>
<organism evidence="1 2">
    <name type="scientific">Rhodopirellula baltica (strain DSM 10527 / NCIMB 13988 / SH1)</name>
    <dbReference type="NCBI Taxonomy" id="243090"/>
    <lineage>
        <taxon>Bacteria</taxon>
        <taxon>Pseudomonadati</taxon>
        <taxon>Planctomycetota</taxon>
        <taxon>Planctomycetia</taxon>
        <taxon>Pirellulales</taxon>
        <taxon>Pirellulaceae</taxon>
        <taxon>Rhodopirellula</taxon>
    </lineage>
</organism>
<dbReference type="KEGG" id="rba:RB11325"/>
<protein>
    <submittedName>
        <fullName evidence="1">Uncharacterized protein</fullName>
    </submittedName>
</protein>
<name>Q7UEH6_RHOBA</name>
<sequence>MRLPLVRRSARLTINVFPSGKWVNNHSRQEVNQGVCQCLILSSHRSP</sequence>
<proteinExistence type="predicted"/>
<dbReference type="STRING" id="243090.RB11325"/>
<dbReference type="HOGENOM" id="CLU_3172546_0_0_0"/>